<comment type="subcellular location">
    <subcellularLocation>
        <location evidence="2">Cell inner membrane</location>
        <topology evidence="2">Multi-pass membrane protein</topology>
    </subcellularLocation>
</comment>
<keyword evidence="8 17" id="KW-0812">Transmembrane</keyword>
<dbReference type="SUPFAM" id="SSF103190">
    <property type="entry name" value="Sensory domain-like"/>
    <property type="match status" value="1"/>
</dbReference>
<evidence type="ECO:0000256" key="6">
    <source>
        <dbReference type="ARBA" id="ARBA00022553"/>
    </source>
</evidence>
<dbReference type="GO" id="GO:0005886">
    <property type="term" value="C:plasma membrane"/>
    <property type="evidence" value="ECO:0007669"/>
    <property type="project" value="UniProtKB-SubCell"/>
</dbReference>
<protein>
    <recommendedName>
        <fullName evidence="15">C4-dicarboxylate transport sensor protein DctB</fullName>
        <ecNumber evidence="3">2.7.13.3</ecNumber>
    </recommendedName>
</protein>
<keyword evidence="12 17" id="KW-1133">Transmembrane helix</keyword>
<dbReference type="Pfam" id="PF02743">
    <property type="entry name" value="dCache_1"/>
    <property type="match status" value="1"/>
</dbReference>
<evidence type="ECO:0000256" key="2">
    <source>
        <dbReference type="ARBA" id="ARBA00004429"/>
    </source>
</evidence>
<evidence type="ECO:0000256" key="1">
    <source>
        <dbReference type="ARBA" id="ARBA00000085"/>
    </source>
</evidence>
<organism evidence="19 20">
    <name type="scientific">Pandoraea eparura</name>
    <dbReference type="NCBI Taxonomy" id="2508291"/>
    <lineage>
        <taxon>Bacteria</taxon>
        <taxon>Pseudomonadati</taxon>
        <taxon>Pseudomonadota</taxon>
        <taxon>Betaproteobacteria</taxon>
        <taxon>Burkholderiales</taxon>
        <taxon>Burkholderiaceae</taxon>
        <taxon>Pandoraea</taxon>
    </lineage>
</organism>
<keyword evidence="11" id="KW-0067">ATP-binding</keyword>
<keyword evidence="6" id="KW-0597">Phosphoprotein</keyword>
<evidence type="ECO:0000256" key="10">
    <source>
        <dbReference type="ARBA" id="ARBA00022777"/>
    </source>
</evidence>
<dbReference type="FunFam" id="1.10.287.130:FF:000049">
    <property type="entry name" value="C4-dicarboxylate transport sensor protein DctB"/>
    <property type="match status" value="1"/>
</dbReference>
<evidence type="ECO:0000256" key="14">
    <source>
        <dbReference type="ARBA" id="ARBA00023136"/>
    </source>
</evidence>
<dbReference type="SMART" id="SM00387">
    <property type="entry name" value="HATPase_c"/>
    <property type="match status" value="1"/>
</dbReference>
<dbReference type="EC" id="2.7.13.3" evidence="3"/>
<evidence type="ECO:0000256" key="9">
    <source>
        <dbReference type="ARBA" id="ARBA00022741"/>
    </source>
</evidence>
<dbReference type="PANTHER" id="PTHR43065">
    <property type="entry name" value="SENSOR HISTIDINE KINASE"/>
    <property type="match status" value="1"/>
</dbReference>
<reference evidence="19 20" key="1">
    <citation type="submission" date="2019-08" db="EMBL/GenBank/DDBJ databases">
        <authorList>
            <person name="Peeters C."/>
        </authorList>
    </citation>
    <scope>NUCLEOTIDE SEQUENCE [LARGE SCALE GENOMIC DNA]</scope>
    <source>
        <strain evidence="19 20">LMG 31012</strain>
    </source>
</reference>
<evidence type="ECO:0000256" key="12">
    <source>
        <dbReference type="ARBA" id="ARBA00022989"/>
    </source>
</evidence>
<dbReference type="InterPro" id="IPR017055">
    <property type="entry name" value="Sig_transdc_His_kinase_DctB"/>
</dbReference>
<keyword evidence="16" id="KW-0175">Coiled coil</keyword>
<comment type="catalytic activity">
    <reaction evidence="1">
        <text>ATP + protein L-histidine = ADP + protein N-phospho-L-histidine.</text>
        <dbReference type="EC" id="2.7.13.3"/>
    </reaction>
</comment>
<dbReference type="Pfam" id="PF00512">
    <property type="entry name" value="HisKA"/>
    <property type="match status" value="1"/>
</dbReference>
<dbReference type="Gene3D" id="3.30.450.20">
    <property type="entry name" value="PAS domain"/>
    <property type="match status" value="2"/>
</dbReference>
<dbReference type="InterPro" id="IPR029151">
    <property type="entry name" value="Sensor-like_sf"/>
</dbReference>
<dbReference type="InterPro" id="IPR036890">
    <property type="entry name" value="HATPase_C_sf"/>
</dbReference>
<evidence type="ECO:0000256" key="16">
    <source>
        <dbReference type="SAM" id="Coils"/>
    </source>
</evidence>
<evidence type="ECO:0000259" key="18">
    <source>
        <dbReference type="PROSITE" id="PS50109"/>
    </source>
</evidence>
<dbReference type="Pfam" id="PF02518">
    <property type="entry name" value="HATPase_c"/>
    <property type="match status" value="1"/>
</dbReference>
<dbReference type="GO" id="GO:0005524">
    <property type="term" value="F:ATP binding"/>
    <property type="evidence" value="ECO:0007669"/>
    <property type="project" value="UniProtKB-KW"/>
</dbReference>
<dbReference type="Gene3D" id="1.10.287.130">
    <property type="match status" value="1"/>
</dbReference>
<evidence type="ECO:0000256" key="7">
    <source>
        <dbReference type="ARBA" id="ARBA00022679"/>
    </source>
</evidence>
<dbReference type="InterPro" id="IPR003661">
    <property type="entry name" value="HisK_dim/P_dom"/>
</dbReference>
<evidence type="ECO:0000313" key="20">
    <source>
        <dbReference type="Proteomes" id="UP000400981"/>
    </source>
</evidence>
<evidence type="ECO:0000256" key="17">
    <source>
        <dbReference type="SAM" id="Phobius"/>
    </source>
</evidence>
<sequence length="649" mass="71264">MGNGRSEALGAWGCGVPVVKFLRATSRRTRVLLALVFAFALLMVVGAWAAYRYAEQVEIDTLRETAAHRLDGYENALTSEVRHYSYLPSLASLNADVLAMLRHPADRDLVARVNAYLQTVNADAGSSAFYVMDKQGNTLAASNWNLPMTFVGSNFSFRPYFIGAMRDGHGRFYGLGTVSKQAGYFLAERIDDDAHRVLGVVTLKVNLDRIESVWRQGAEPVFAIDSHGVIMLSSVPGLKYRTLRPLSADAHAEILRTHQYDAPGALMPAGFTINHTLAPNVWIESVARDNPLAASLPTPHPFPTEFLVVSRPVSGTDWHIVVLSNLAPARAVARSLAQSAALGLAFVAVLALTVWQRRRIVAQRLALREVLQQLNEDLERKVARRTAALSRANRNLEHEVAMHRETEAQLKAAFEELVQAGKMAALGQMAAGVTHELNQPLAALRTLSDNALTFLERGRTSHAEANLRMIGELIERMGRITSQLKRFARKAPTQLQPVVAAEAINNALFLVGQRLRKERVELTFDPQLASVRVLADANRLEQVLVNLFANALDAMADATVRRLEVKVDAEGDTTVIRVRDTGTGLSESVRARLFEPFFTTKEQGTGLGLGLAISDGIVREFSGSLRAADRSEGGAEFSIYLRTYREGNP</sequence>
<dbReference type="InterPro" id="IPR036097">
    <property type="entry name" value="HisK_dim/P_sf"/>
</dbReference>
<dbReference type="SUPFAM" id="SSF47384">
    <property type="entry name" value="Homodimeric domain of signal transducing histidine kinase"/>
    <property type="match status" value="1"/>
</dbReference>
<name>A0A5E4VP13_9BURK</name>
<dbReference type="GO" id="GO:0000155">
    <property type="term" value="F:phosphorelay sensor kinase activity"/>
    <property type="evidence" value="ECO:0007669"/>
    <property type="project" value="InterPro"/>
</dbReference>
<dbReference type="InterPro" id="IPR003594">
    <property type="entry name" value="HATPase_dom"/>
</dbReference>
<dbReference type="InterPro" id="IPR004358">
    <property type="entry name" value="Sig_transdc_His_kin-like_C"/>
</dbReference>
<keyword evidence="4" id="KW-1003">Cell membrane</keyword>
<keyword evidence="5" id="KW-0997">Cell inner membrane</keyword>
<dbReference type="AlphaFoldDB" id="A0A5E4VP13"/>
<accession>A0A5E4VP13</accession>
<evidence type="ECO:0000256" key="11">
    <source>
        <dbReference type="ARBA" id="ARBA00022840"/>
    </source>
</evidence>
<dbReference type="InterPro" id="IPR033479">
    <property type="entry name" value="dCache_1"/>
</dbReference>
<dbReference type="InterPro" id="IPR005467">
    <property type="entry name" value="His_kinase_dom"/>
</dbReference>
<dbReference type="EMBL" id="CABPSH010000005">
    <property type="protein sequence ID" value="VVE13239.1"/>
    <property type="molecule type" value="Genomic_DNA"/>
</dbReference>
<evidence type="ECO:0000256" key="5">
    <source>
        <dbReference type="ARBA" id="ARBA00022519"/>
    </source>
</evidence>
<dbReference type="PROSITE" id="PS50109">
    <property type="entry name" value="HIS_KIN"/>
    <property type="match status" value="1"/>
</dbReference>
<feature type="coiled-coil region" evidence="16">
    <location>
        <begin position="364"/>
        <end position="413"/>
    </location>
</feature>
<dbReference type="PANTHER" id="PTHR43065:SF46">
    <property type="entry name" value="C4-DICARBOXYLATE TRANSPORT SENSOR PROTEIN DCTB"/>
    <property type="match status" value="1"/>
</dbReference>
<evidence type="ECO:0000313" key="19">
    <source>
        <dbReference type="EMBL" id="VVE13239.1"/>
    </source>
</evidence>
<dbReference type="PIRSF" id="PIRSF036431">
    <property type="entry name" value="STHK_DctB"/>
    <property type="match status" value="1"/>
</dbReference>
<dbReference type="Gene3D" id="3.30.565.10">
    <property type="entry name" value="Histidine kinase-like ATPase, C-terminal domain"/>
    <property type="match status" value="1"/>
</dbReference>
<keyword evidence="20" id="KW-1185">Reference proteome</keyword>
<dbReference type="SUPFAM" id="SSF55874">
    <property type="entry name" value="ATPase domain of HSP90 chaperone/DNA topoisomerase II/histidine kinase"/>
    <property type="match status" value="1"/>
</dbReference>
<evidence type="ECO:0000256" key="3">
    <source>
        <dbReference type="ARBA" id="ARBA00012438"/>
    </source>
</evidence>
<keyword evidence="10" id="KW-0418">Kinase</keyword>
<dbReference type="CDD" id="cd00082">
    <property type="entry name" value="HisKA"/>
    <property type="match status" value="1"/>
</dbReference>
<gene>
    <name evidence="19" type="primary">dctB_2</name>
    <name evidence="19" type="ORF">PEP31012_02751</name>
</gene>
<evidence type="ECO:0000256" key="13">
    <source>
        <dbReference type="ARBA" id="ARBA00023012"/>
    </source>
</evidence>
<feature type="transmembrane region" description="Helical" evidence="17">
    <location>
        <begin position="31"/>
        <end position="51"/>
    </location>
</feature>
<dbReference type="PRINTS" id="PR00344">
    <property type="entry name" value="BCTRLSENSOR"/>
</dbReference>
<keyword evidence="14 17" id="KW-0472">Membrane</keyword>
<proteinExistence type="predicted"/>
<keyword evidence="13" id="KW-0902">Two-component regulatory system</keyword>
<dbReference type="SMART" id="SM00388">
    <property type="entry name" value="HisKA"/>
    <property type="match status" value="1"/>
</dbReference>
<feature type="domain" description="Histidine kinase" evidence="18">
    <location>
        <begin position="432"/>
        <end position="645"/>
    </location>
</feature>
<keyword evidence="9" id="KW-0547">Nucleotide-binding</keyword>
<dbReference type="Proteomes" id="UP000400981">
    <property type="component" value="Unassembled WGS sequence"/>
</dbReference>
<evidence type="ECO:0000256" key="15">
    <source>
        <dbReference type="ARBA" id="ARBA00073143"/>
    </source>
</evidence>
<evidence type="ECO:0000256" key="4">
    <source>
        <dbReference type="ARBA" id="ARBA00022475"/>
    </source>
</evidence>
<evidence type="ECO:0000256" key="8">
    <source>
        <dbReference type="ARBA" id="ARBA00022692"/>
    </source>
</evidence>
<keyword evidence="7 19" id="KW-0808">Transferase</keyword>